<dbReference type="AlphaFoldDB" id="A0A258D905"/>
<dbReference type="GO" id="GO:0008961">
    <property type="term" value="F:phosphatidylglycerol-prolipoprotein diacylglyceryl transferase activity"/>
    <property type="evidence" value="ECO:0007669"/>
    <property type="project" value="UniProtKB-UniRule"/>
</dbReference>
<dbReference type="Proteomes" id="UP000215616">
    <property type="component" value="Unassembled WGS sequence"/>
</dbReference>
<feature type="transmembrane region" description="Helical" evidence="7">
    <location>
        <begin position="232"/>
        <end position="249"/>
    </location>
</feature>
<evidence type="ECO:0000256" key="7">
    <source>
        <dbReference type="HAMAP-Rule" id="MF_01147"/>
    </source>
</evidence>
<comment type="caution">
    <text evidence="8">The sequence shown here is derived from an EMBL/GenBank/DDBJ whole genome shotgun (WGS) entry which is preliminary data.</text>
</comment>
<feature type="binding site" evidence="7">
    <location>
        <position position="156"/>
    </location>
    <ligand>
        <name>a 1,2-diacyl-sn-glycero-3-phospho-(1'-sn-glycerol)</name>
        <dbReference type="ChEBI" id="CHEBI:64716"/>
    </ligand>
</feature>
<keyword evidence="2 7" id="KW-1003">Cell membrane</keyword>
<evidence type="ECO:0000313" key="9">
    <source>
        <dbReference type="Proteomes" id="UP000215616"/>
    </source>
</evidence>
<name>A0A258D905_CAUVI</name>
<keyword evidence="3 7" id="KW-0808">Transferase</keyword>
<comment type="similarity">
    <text evidence="1 7">Belongs to the Lgt family.</text>
</comment>
<dbReference type="InterPro" id="IPR001640">
    <property type="entry name" value="Lgt"/>
</dbReference>
<evidence type="ECO:0000256" key="6">
    <source>
        <dbReference type="ARBA" id="ARBA00023136"/>
    </source>
</evidence>
<comment type="catalytic activity">
    <reaction evidence="7">
        <text>L-cysteinyl-[prolipoprotein] + a 1,2-diacyl-sn-glycero-3-phospho-(1'-sn-glycerol) = an S-1,2-diacyl-sn-glyceryl-L-cysteinyl-[prolipoprotein] + sn-glycerol 1-phosphate + H(+)</text>
        <dbReference type="Rhea" id="RHEA:56712"/>
        <dbReference type="Rhea" id="RHEA-COMP:14679"/>
        <dbReference type="Rhea" id="RHEA-COMP:14680"/>
        <dbReference type="ChEBI" id="CHEBI:15378"/>
        <dbReference type="ChEBI" id="CHEBI:29950"/>
        <dbReference type="ChEBI" id="CHEBI:57685"/>
        <dbReference type="ChEBI" id="CHEBI:64716"/>
        <dbReference type="ChEBI" id="CHEBI:140658"/>
        <dbReference type="EC" id="2.5.1.145"/>
    </reaction>
</comment>
<dbReference type="PANTHER" id="PTHR30589:SF0">
    <property type="entry name" value="PHOSPHATIDYLGLYCEROL--PROLIPOPROTEIN DIACYLGLYCERYL TRANSFERASE"/>
    <property type="match status" value="1"/>
</dbReference>
<gene>
    <name evidence="7" type="primary">lgt</name>
    <name evidence="8" type="ORF">B7Z12_06500</name>
</gene>
<dbReference type="EC" id="2.5.1.145" evidence="7"/>
<feature type="transmembrane region" description="Helical" evidence="7">
    <location>
        <begin position="108"/>
        <end position="131"/>
    </location>
</feature>
<feature type="transmembrane region" description="Helical" evidence="7">
    <location>
        <begin position="143"/>
        <end position="161"/>
    </location>
</feature>
<sequence>MIFPNIDPVVHIGPWALEFGPLALRWYALAYVAGILLGWRYAVRLTRTEGLWGGRVPTATALQIDDLVLWITLGIILGGRLGYILFYMLLNDDQRAWLMAHPMDVFKIWEGGMSFHGGFLGVCAAIILFARQQKIDMLRLGDLIAPVAPIGIFFGRIANFINGELWGRVTDSPLGVIFCNETIQANHPQRICPAGPLPRHPSQLYEAGLEGLALFLIMAFAIYRLKWLRRRGALVATFLLGYGLARLSLENVRNPDVGMPDFPLGLTMGMMLSIPMILAGGWLLWKALKEPIQNDAEAHEPA</sequence>
<evidence type="ECO:0000256" key="5">
    <source>
        <dbReference type="ARBA" id="ARBA00022989"/>
    </source>
</evidence>
<organism evidence="8 9">
    <name type="scientific">Caulobacter vibrioides</name>
    <name type="common">Caulobacter crescentus</name>
    <dbReference type="NCBI Taxonomy" id="155892"/>
    <lineage>
        <taxon>Bacteria</taxon>
        <taxon>Pseudomonadati</taxon>
        <taxon>Pseudomonadota</taxon>
        <taxon>Alphaproteobacteria</taxon>
        <taxon>Caulobacterales</taxon>
        <taxon>Caulobacteraceae</taxon>
        <taxon>Caulobacter</taxon>
    </lineage>
</organism>
<evidence type="ECO:0000256" key="2">
    <source>
        <dbReference type="ARBA" id="ARBA00022475"/>
    </source>
</evidence>
<evidence type="ECO:0000256" key="3">
    <source>
        <dbReference type="ARBA" id="ARBA00022679"/>
    </source>
</evidence>
<dbReference type="EMBL" id="NCDQ01000077">
    <property type="protein sequence ID" value="OYX04450.1"/>
    <property type="molecule type" value="Genomic_DNA"/>
</dbReference>
<feature type="transmembrane region" description="Helical" evidence="7">
    <location>
        <begin position="264"/>
        <end position="285"/>
    </location>
</feature>
<accession>A0A258D905</accession>
<keyword evidence="5 7" id="KW-1133">Transmembrane helix</keyword>
<reference evidence="8 9" key="1">
    <citation type="submission" date="2017-03" db="EMBL/GenBank/DDBJ databases">
        <title>Lifting the veil on microbial sulfur biogeochemistry in mining wastewaters.</title>
        <authorList>
            <person name="Kantor R.S."/>
            <person name="Colenbrander Nelson T."/>
            <person name="Marshall S."/>
            <person name="Bennett D."/>
            <person name="Apte S."/>
            <person name="Camacho D."/>
            <person name="Thomas B.C."/>
            <person name="Warren L.A."/>
            <person name="Banfield J.F."/>
        </authorList>
    </citation>
    <scope>NUCLEOTIDE SEQUENCE [LARGE SCALE GENOMIC DNA]</scope>
    <source>
        <strain evidence="8">32-67-7</strain>
    </source>
</reference>
<comment type="pathway">
    <text evidence="7">Protein modification; lipoprotein biosynthesis (diacylglyceryl transfer).</text>
</comment>
<dbReference type="UniPathway" id="UPA00664"/>
<dbReference type="NCBIfam" id="TIGR00544">
    <property type="entry name" value="lgt"/>
    <property type="match status" value="1"/>
</dbReference>
<protein>
    <recommendedName>
        <fullName evidence="7">Phosphatidylglycerol--prolipoprotein diacylglyceryl transferase</fullName>
        <ecNumber evidence="7">2.5.1.145</ecNumber>
    </recommendedName>
</protein>
<keyword evidence="6 7" id="KW-0472">Membrane</keyword>
<dbReference type="GO" id="GO:0042158">
    <property type="term" value="P:lipoprotein biosynthetic process"/>
    <property type="evidence" value="ECO:0007669"/>
    <property type="project" value="UniProtKB-UniRule"/>
</dbReference>
<proteinExistence type="inferred from homology"/>
<feature type="transmembrane region" description="Helical" evidence="7">
    <location>
        <begin position="67"/>
        <end position="88"/>
    </location>
</feature>
<dbReference type="HAMAP" id="MF_01147">
    <property type="entry name" value="Lgt"/>
    <property type="match status" value="1"/>
</dbReference>
<evidence type="ECO:0000256" key="1">
    <source>
        <dbReference type="ARBA" id="ARBA00007150"/>
    </source>
</evidence>
<feature type="transmembrane region" description="Helical" evidence="7">
    <location>
        <begin position="24"/>
        <end position="43"/>
    </location>
</feature>
<evidence type="ECO:0000313" key="8">
    <source>
        <dbReference type="EMBL" id="OYX04450.1"/>
    </source>
</evidence>
<dbReference type="Pfam" id="PF01790">
    <property type="entry name" value="LGT"/>
    <property type="match status" value="1"/>
</dbReference>
<dbReference type="GO" id="GO:0005886">
    <property type="term" value="C:plasma membrane"/>
    <property type="evidence" value="ECO:0007669"/>
    <property type="project" value="UniProtKB-SubCell"/>
</dbReference>
<dbReference type="PROSITE" id="PS01311">
    <property type="entry name" value="LGT"/>
    <property type="match status" value="1"/>
</dbReference>
<feature type="transmembrane region" description="Helical" evidence="7">
    <location>
        <begin position="207"/>
        <end position="225"/>
    </location>
</feature>
<comment type="subcellular location">
    <subcellularLocation>
        <location evidence="7">Cell membrane</location>
        <topology evidence="7">Multi-pass membrane protein</topology>
    </subcellularLocation>
</comment>
<keyword evidence="8" id="KW-0449">Lipoprotein</keyword>
<evidence type="ECO:0000256" key="4">
    <source>
        <dbReference type="ARBA" id="ARBA00022692"/>
    </source>
</evidence>
<keyword evidence="4 7" id="KW-0812">Transmembrane</keyword>
<comment type="function">
    <text evidence="7">Catalyzes the transfer of the diacylglyceryl group from phosphatidylglycerol to the sulfhydryl group of the N-terminal cysteine of a prolipoprotein, the first step in the formation of mature lipoproteins.</text>
</comment>
<dbReference type="PANTHER" id="PTHR30589">
    <property type="entry name" value="PROLIPOPROTEIN DIACYLGLYCERYL TRANSFERASE"/>
    <property type="match status" value="1"/>
</dbReference>